<dbReference type="Proteomes" id="UP000039865">
    <property type="component" value="Unassembled WGS sequence"/>
</dbReference>
<comment type="caution">
    <text evidence="7">Lacks conserved residue(s) required for the propagation of feature annotation.</text>
</comment>
<accession>A0A078AX55</accession>
<dbReference type="Pfam" id="PF04515">
    <property type="entry name" value="Choline_transpo"/>
    <property type="match status" value="1"/>
</dbReference>
<dbReference type="GO" id="GO:0022857">
    <property type="term" value="F:transmembrane transporter activity"/>
    <property type="evidence" value="ECO:0007669"/>
    <property type="project" value="UniProtKB-UniRule"/>
</dbReference>
<dbReference type="OMA" id="CCHRFIK"/>
<keyword evidence="9" id="KW-1185">Reference proteome</keyword>
<dbReference type="PANTHER" id="PTHR12385">
    <property type="entry name" value="CHOLINE TRANSPORTER-LIKE (SLC FAMILY 44)"/>
    <property type="match status" value="1"/>
</dbReference>
<feature type="transmembrane region" description="Helical" evidence="7">
    <location>
        <begin position="144"/>
        <end position="168"/>
    </location>
</feature>
<organism evidence="8 9">
    <name type="scientific">Stylonychia lemnae</name>
    <name type="common">Ciliate</name>
    <dbReference type="NCBI Taxonomy" id="5949"/>
    <lineage>
        <taxon>Eukaryota</taxon>
        <taxon>Sar</taxon>
        <taxon>Alveolata</taxon>
        <taxon>Ciliophora</taxon>
        <taxon>Intramacronucleata</taxon>
        <taxon>Spirotrichea</taxon>
        <taxon>Stichotrichia</taxon>
        <taxon>Sporadotrichida</taxon>
        <taxon>Oxytrichidae</taxon>
        <taxon>Stylonychinae</taxon>
        <taxon>Stylonychia</taxon>
    </lineage>
</organism>
<keyword evidence="6" id="KW-0325">Glycoprotein</keyword>
<feature type="transmembrane region" description="Helical" evidence="7">
    <location>
        <begin position="250"/>
        <end position="270"/>
    </location>
</feature>
<comment type="function">
    <text evidence="7">Choline transporter.</text>
</comment>
<feature type="transmembrane region" description="Helical" evidence="7">
    <location>
        <begin position="392"/>
        <end position="419"/>
    </location>
</feature>
<evidence type="ECO:0000313" key="9">
    <source>
        <dbReference type="Proteomes" id="UP000039865"/>
    </source>
</evidence>
<feature type="transmembrane region" description="Helical" evidence="7">
    <location>
        <begin position="347"/>
        <end position="372"/>
    </location>
</feature>
<dbReference type="GO" id="GO:0005886">
    <property type="term" value="C:plasma membrane"/>
    <property type="evidence" value="ECO:0007669"/>
    <property type="project" value="UniProtKB-SubCell"/>
</dbReference>
<dbReference type="EMBL" id="CCKQ01014085">
    <property type="protein sequence ID" value="CDW85832.1"/>
    <property type="molecule type" value="Genomic_DNA"/>
</dbReference>
<keyword evidence="5 7" id="KW-0472">Membrane</keyword>
<dbReference type="AlphaFoldDB" id="A0A078AX55"/>
<evidence type="ECO:0000313" key="8">
    <source>
        <dbReference type="EMBL" id="CDW85832.1"/>
    </source>
</evidence>
<dbReference type="InParanoid" id="A0A078AX55"/>
<dbReference type="InterPro" id="IPR007603">
    <property type="entry name" value="Choline_transptr-like"/>
</dbReference>
<feature type="transmembrane region" description="Helical" evidence="7">
    <location>
        <begin position="189"/>
        <end position="217"/>
    </location>
</feature>
<evidence type="ECO:0000256" key="7">
    <source>
        <dbReference type="RuleBase" id="RU368066"/>
    </source>
</evidence>
<keyword evidence="4 7" id="KW-1133">Transmembrane helix</keyword>
<proteinExistence type="inferred from homology"/>
<evidence type="ECO:0000256" key="1">
    <source>
        <dbReference type="ARBA" id="ARBA00004141"/>
    </source>
</evidence>
<name>A0A078AX55_STYLE</name>
<feature type="transmembrane region" description="Helical" evidence="7">
    <location>
        <begin position="111"/>
        <end position="132"/>
    </location>
</feature>
<dbReference type="OrthoDB" id="420519at2759"/>
<evidence type="ECO:0000256" key="3">
    <source>
        <dbReference type="ARBA" id="ARBA00022692"/>
    </source>
</evidence>
<dbReference type="PANTHER" id="PTHR12385:SF14">
    <property type="entry name" value="CHOLINE TRANSPORTER-LIKE 2"/>
    <property type="match status" value="1"/>
</dbReference>
<evidence type="ECO:0000256" key="5">
    <source>
        <dbReference type="ARBA" id="ARBA00023136"/>
    </source>
</evidence>
<evidence type="ECO:0000256" key="6">
    <source>
        <dbReference type="ARBA" id="ARBA00023180"/>
    </source>
</evidence>
<evidence type="ECO:0000256" key="4">
    <source>
        <dbReference type="ARBA" id="ARBA00022989"/>
    </source>
</evidence>
<keyword evidence="3 7" id="KW-0812">Transmembrane</keyword>
<comment type="subcellular location">
    <subcellularLocation>
        <location evidence="7">Cell membrane</location>
        <topology evidence="7">Multi-pass membrane protein</topology>
    </subcellularLocation>
    <subcellularLocation>
        <location evidence="1">Membrane</location>
        <topology evidence="1">Multi-pass membrane protein</topology>
    </subcellularLocation>
</comment>
<gene>
    <name evidence="8" type="primary">Contig5183.g5554</name>
    <name evidence="8" type="ORF">STYLEM_14919</name>
</gene>
<reference evidence="8 9" key="1">
    <citation type="submission" date="2014-06" db="EMBL/GenBank/DDBJ databases">
        <authorList>
            <person name="Swart Estienne"/>
        </authorList>
    </citation>
    <scope>NUCLEOTIDE SEQUENCE [LARGE SCALE GENOMIC DNA]</scope>
    <source>
        <strain evidence="8 9">130c</strain>
    </source>
</reference>
<evidence type="ECO:0000256" key="2">
    <source>
        <dbReference type="ARBA" id="ARBA00007168"/>
    </source>
</evidence>
<sequence>MGGFAVVAYYGFKNGDPKTLFAPLDADGNFCGITKGYEDYKLLYFQDITEINWLPYQVCVSKCPNKGDKIDLFDKICLPKYETLPQQYQDAFNNVIGDIGIDDIGQQFAEVLSWISLILGFAGIIALGYFSYKNAEDKYDTTKSFLKIAAYVLWAIGALYILIILCIFNNIKIATAVLKTSSVFVSKNLHVVIVPYLSLAFTLLFIAAWAVIAAYLFSSGEIQASTHGTQYKHLVWIGYTWLFRYNFGSIAFGSFLLALVWFLIVVFEYIQKKLEQSQKLASEPTACIKCFVSCCRCCLQCCHRFIKYLNKNAFVQVALHNTNFCRSAINGFLLAMKNRATFFVTEGLGGVFMFLGKVFISMLNTLIAYLIFKFWDDINSKVNSPIAPMAAVYTVSYIISSLFMSIYAITSISLLQCFLTDVELTRNDKGDALEGKDGKHRPKELDALVKVLTRK</sequence>
<comment type="similarity">
    <text evidence="2 7">Belongs to the CTL (choline transporter-like) family.</text>
</comment>
<protein>
    <recommendedName>
        <fullName evidence="7">Choline transporter-like protein</fullName>
    </recommendedName>
</protein>